<feature type="domain" description="HTH lysR-type" evidence="5">
    <location>
        <begin position="9"/>
        <end position="66"/>
    </location>
</feature>
<comment type="caution">
    <text evidence="6">The sequence shown here is derived from an EMBL/GenBank/DDBJ whole genome shotgun (WGS) entry which is preliminary data.</text>
</comment>
<protein>
    <submittedName>
        <fullName evidence="6">LysR family transcriptional regulator</fullName>
    </submittedName>
</protein>
<keyword evidence="3" id="KW-0238">DNA-binding</keyword>
<accession>A0ABN3GGK1</accession>
<dbReference type="Gene3D" id="3.40.190.10">
    <property type="entry name" value="Periplasmic binding protein-like II"/>
    <property type="match status" value="2"/>
</dbReference>
<dbReference type="PROSITE" id="PS50931">
    <property type="entry name" value="HTH_LYSR"/>
    <property type="match status" value="1"/>
</dbReference>
<dbReference type="PRINTS" id="PR00039">
    <property type="entry name" value="HTHLYSR"/>
</dbReference>
<dbReference type="Pfam" id="PF03466">
    <property type="entry name" value="LysR_substrate"/>
    <property type="match status" value="1"/>
</dbReference>
<keyword evidence="7" id="KW-1185">Reference proteome</keyword>
<dbReference type="EMBL" id="BAAARA010000009">
    <property type="protein sequence ID" value="GAA2350863.1"/>
    <property type="molecule type" value="Genomic_DNA"/>
</dbReference>
<dbReference type="InterPro" id="IPR050389">
    <property type="entry name" value="LysR-type_TF"/>
</dbReference>
<dbReference type="InterPro" id="IPR005119">
    <property type="entry name" value="LysR_subst-bd"/>
</dbReference>
<reference evidence="6 7" key="1">
    <citation type="journal article" date="2019" name="Int. J. Syst. Evol. Microbiol.">
        <title>The Global Catalogue of Microorganisms (GCM) 10K type strain sequencing project: providing services to taxonomists for standard genome sequencing and annotation.</title>
        <authorList>
            <consortium name="The Broad Institute Genomics Platform"/>
            <consortium name="The Broad Institute Genome Sequencing Center for Infectious Disease"/>
            <person name="Wu L."/>
            <person name="Ma J."/>
        </authorList>
    </citation>
    <scope>NUCLEOTIDE SEQUENCE [LARGE SCALE GENOMIC DNA]</scope>
    <source>
        <strain evidence="6 7">JCM 16221</strain>
    </source>
</reference>
<keyword evidence="4" id="KW-0804">Transcription</keyword>
<keyword evidence="2" id="KW-0805">Transcription regulation</keyword>
<gene>
    <name evidence="6" type="ORF">GCM10009854_30830</name>
</gene>
<dbReference type="SUPFAM" id="SSF46785">
    <property type="entry name" value="Winged helix' DNA-binding domain"/>
    <property type="match status" value="1"/>
</dbReference>
<name>A0ABN3GGK1_9PSEU</name>
<dbReference type="SUPFAM" id="SSF53850">
    <property type="entry name" value="Periplasmic binding protein-like II"/>
    <property type="match status" value="1"/>
</dbReference>
<evidence type="ECO:0000256" key="1">
    <source>
        <dbReference type="ARBA" id="ARBA00009437"/>
    </source>
</evidence>
<sequence length="313" mass="34662">MDVRGLRNLDLNLLLSLDALLEERNVSRAAERVGVSQPSMSAALGKLRRHFGDELLQRSGNRYHLTALAAQLAGRTGAALAGVERVFDAAPDFDPARAEREFTVLTSDYATLVFGRTFSDLVAARAPHVRLRFEQNVPQVVEHIDEALRTVDGIVMPHGFLDDLPSTDLYTDEWVCLVSEDNDRVGDELTLDDLAEMPWVATYRGPNAHTPAIRQLQMIGIEPRVQIVVESFLAIPFLVSGTSRVAVLQAALARRLGPASGVRALPCPWGVVPLREAFWWHPLHEPDPAHAWLREVLREAGREVTEQYGLSTA</sequence>
<evidence type="ECO:0000256" key="2">
    <source>
        <dbReference type="ARBA" id="ARBA00023015"/>
    </source>
</evidence>
<dbReference type="RefSeq" id="WP_344132303.1">
    <property type="nucleotide sequence ID" value="NZ_BAAARA010000009.1"/>
</dbReference>
<dbReference type="InterPro" id="IPR000847">
    <property type="entry name" value="LysR_HTH_N"/>
</dbReference>
<evidence type="ECO:0000313" key="7">
    <source>
        <dbReference type="Proteomes" id="UP001501218"/>
    </source>
</evidence>
<comment type="similarity">
    <text evidence="1">Belongs to the LysR transcriptional regulatory family.</text>
</comment>
<dbReference type="PANTHER" id="PTHR30118">
    <property type="entry name" value="HTH-TYPE TRANSCRIPTIONAL REGULATOR LEUO-RELATED"/>
    <property type="match status" value="1"/>
</dbReference>
<dbReference type="Pfam" id="PF00126">
    <property type="entry name" value="HTH_1"/>
    <property type="match status" value="1"/>
</dbReference>
<dbReference type="Gene3D" id="1.10.10.10">
    <property type="entry name" value="Winged helix-like DNA-binding domain superfamily/Winged helix DNA-binding domain"/>
    <property type="match status" value="1"/>
</dbReference>
<dbReference type="PANTHER" id="PTHR30118:SF15">
    <property type="entry name" value="TRANSCRIPTIONAL REGULATORY PROTEIN"/>
    <property type="match status" value="1"/>
</dbReference>
<evidence type="ECO:0000259" key="5">
    <source>
        <dbReference type="PROSITE" id="PS50931"/>
    </source>
</evidence>
<evidence type="ECO:0000256" key="4">
    <source>
        <dbReference type="ARBA" id="ARBA00023163"/>
    </source>
</evidence>
<dbReference type="InterPro" id="IPR036390">
    <property type="entry name" value="WH_DNA-bd_sf"/>
</dbReference>
<organism evidence="6 7">
    <name type="scientific">Saccharopolyspora halophila</name>
    <dbReference type="NCBI Taxonomy" id="405551"/>
    <lineage>
        <taxon>Bacteria</taxon>
        <taxon>Bacillati</taxon>
        <taxon>Actinomycetota</taxon>
        <taxon>Actinomycetes</taxon>
        <taxon>Pseudonocardiales</taxon>
        <taxon>Pseudonocardiaceae</taxon>
        <taxon>Saccharopolyspora</taxon>
    </lineage>
</organism>
<dbReference type="InterPro" id="IPR036388">
    <property type="entry name" value="WH-like_DNA-bd_sf"/>
</dbReference>
<evidence type="ECO:0000256" key="3">
    <source>
        <dbReference type="ARBA" id="ARBA00023125"/>
    </source>
</evidence>
<dbReference type="Proteomes" id="UP001501218">
    <property type="component" value="Unassembled WGS sequence"/>
</dbReference>
<proteinExistence type="inferred from homology"/>
<evidence type="ECO:0000313" key="6">
    <source>
        <dbReference type="EMBL" id="GAA2350863.1"/>
    </source>
</evidence>